<dbReference type="GO" id="GO:0003735">
    <property type="term" value="F:structural constituent of ribosome"/>
    <property type="evidence" value="ECO:0007669"/>
    <property type="project" value="InterPro"/>
</dbReference>
<keyword evidence="4" id="KW-1185">Reference proteome</keyword>
<feature type="transmembrane region" description="Helical" evidence="1">
    <location>
        <begin position="65"/>
        <end position="83"/>
    </location>
</feature>
<dbReference type="GO" id="GO:0005840">
    <property type="term" value="C:ribosome"/>
    <property type="evidence" value="ECO:0007669"/>
    <property type="project" value="UniProtKB-KW"/>
</dbReference>
<feature type="domain" description="Large ribosomal subunit protein bL12 C-terminal" evidence="2">
    <location>
        <begin position="18"/>
        <end position="62"/>
    </location>
</feature>
<protein>
    <submittedName>
        <fullName evidence="3">Ribosomal protein L7/L12</fullName>
    </submittedName>
</protein>
<sequence>MPLSDQELNQVSEAILAGNKIQAIKIYREATGLSLSEAKQEIDAITAQLAKDHPELAAAQSKGCLSVFVLGFLCLSAAGILIAQQAG</sequence>
<dbReference type="Pfam" id="PF00542">
    <property type="entry name" value="Ribosomal_L12"/>
    <property type="match status" value="1"/>
</dbReference>
<dbReference type="RefSeq" id="WP_185677067.1">
    <property type="nucleotide sequence ID" value="NZ_JACHVB010000063.1"/>
</dbReference>
<dbReference type="InterPro" id="IPR013823">
    <property type="entry name" value="Ribosomal_bL12_C"/>
</dbReference>
<organism evidence="3 4">
    <name type="scientific">Ruficoccus amylovorans</name>
    <dbReference type="NCBI Taxonomy" id="1804625"/>
    <lineage>
        <taxon>Bacteria</taxon>
        <taxon>Pseudomonadati</taxon>
        <taxon>Verrucomicrobiota</taxon>
        <taxon>Opitutia</taxon>
        <taxon>Puniceicoccales</taxon>
        <taxon>Cerasicoccaceae</taxon>
        <taxon>Ruficoccus</taxon>
    </lineage>
</organism>
<keyword evidence="1" id="KW-0812">Transmembrane</keyword>
<gene>
    <name evidence="3" type="ORF">H5P28_17920</name>
</gene>
<keyword evidence="3" id="KW-0689">Ribosomal protein</keyword>
<dbReference type="Gene3D" id="3.30.1390.10">
    <property type="match status" value="1"/>
</dbReference>
<dbReference type="Proteomes" id="UP000546464">
    <property type="component" value="Unassembled WGS sequence"/>
</dbReference>
<reference evidence="3 4" key="1">
    <citation type="submission" date="2020-07" db="EMBL/GenBank/DDBJ databases">
        <authorList>
            <person name="Feng X."/>
        </authorList>
    </citation>
    <scope>NUCLEOTIDE SEQUENCE [LARGE SCALE GENOMIC DNA]</scope>
    <source>
        <strain evidence="3 4">JCM31066</strain>
    </source>
</reference>
<dbReference type="GO" id="GO:0006412">
    <property type="term" value="P:translation"/>
    <property type="evidence" value="ECO:0007669"/>
    <property type="project" value="InterPro"/>
</dbReference>
<keyword evidence="1" id="KW-0472">Membrane</keyword>
<dbReference type="SUPFAM" id="SSF54736">
    <property type="entry name" value="ClpS-like"/>
    <property type="match status" value="1"/>
</dbReference>
<proteinExistence type="predicted"/>
<dbReference type="InterPro" id="IPR014719">
    <property type="entry name" value="Ribosomal_bL12_C/ClpS-like"/>
</dbReference>
<evidence type="ECO:0000313" key="4">
    <source>
        <dbReference type="Proteomes" id="UP000546464"/>
    </source>
</evidence>
<evidence type="ECO:0000256" key="1">
    <source>
        <dbReference type="SAM" id="Phobius"/>
    </source>
</evidence>
<keyword evidence="1" id="KW-1133">Transmembrane helix</keyword>
<comment type="caution">
    <text evidence="3">The sequence shown here is derived from an EMBL/GenBank/DDBJ whole genome shotgun (WGS) entry which is preliminary data.</text>
</comment>
<keyword evidence="3" id="KW-0687">Ribonucleoprotein</keyword>
<accession>A0A842HIG3</accession>
<name>A0A842HIG3_9BACT</name>
<dbReference type="AlphaFoldDB" id="A0A842HIG3"/>
<dbReference type="EMBL" id="JACHVB010000063">
    <property type="protein sequence ID" value="MBC2596149.1"/>
    <property type="molecule type" value="Genomic_DNA"/>
</dbReference>
<evidence type="ECO:0000313" key="3">
    <source>
        <dbReference type="EMBL" id="MBC2596149.1"/>
    </source>
</evidence>
<evidence type="ECO:0000259" key="2">
    <source>
        <dbReference type="Pfam" id="PF00542"/>
    </source>
</evidence>